<dbReference type="Gene3D" id="4.10.60.10">
    <property type="entry name" value="Zinc finger, CCHC-type"/>
    <property type="match status" value="1"/>
</dbReference>
<reference evidence="2" key="1">
    <citation type="submission" date="2022-10" db="EMBL/GenBank/DDBJ databases">
        <title>Determination and structural analysis of whole genome sequence of Sarocladium strictum F4-1.</title>
        <authorList>
            <person name="Hu L."/>
            <person name="Jiang Y."/>
        </authorList>
    </citation>
    <scope>NUCLEOTIDE SEQUENCE</scope>
    <source>
        <strain evidence="2">F4-1</strain>
    </source>
</reference>
<dbReference type="InterPro" id="IPR036875">
    <property type="entry name" value="Znf_CCHC_sf"/>
</dbReference>
<evidence type="ECO:0008006" key="4">
    <source>
        <dbReference type="Google" id="ProtNLM"/>
    </source>
</evidence>
<name>A0AA39GHM5_SARSR</name>
<protein>
    <recommendedName>
        <fullName evidence="4">CCHC-type domain-containing protein</fullName>
    </recommendedName>
</protein>
<evidence type="ECO:0000313" key="2">
    <source>
        <dbReference type="EMBL" id="KAK0387510.1"/>
    </source>
</evidence>
<sequence>MYQNMGLHGFWPPGQTAYPGMPSAYPGMPSAYPGVPAAYPAASTSYMGPGVATPSATEASSSSSRSGVQLADRITRPFSRGRSGRPRSRSPRRRDSIYGGVRKQTSTKPELLSQARSKGSRDFHPTVFKSGALPKLLKSTPRKTCGHCGQDGHVLAICAWPREDGYVHGCPHCNVTSHSLTDCPAQGLRNSRHNLKQQVKLYYGIDCRQNRPPLASLPDWDAKGYPWTPSKAGEFFRSQFAPWQNLDYNQQKTMPVDPATKDFHTVAALYWKLERLPRPVLGSELLPELDNVTNDTFQLGLVEDPGTLDRDVEMTSSTDEVTWVTSDPDNPQDEPAPGMEPT</sequence>
<feature type="compositionally biased region" description="Basic residues" evidence="1">
    <location>
        <begin position="82"/>
        <end position="92"/>
    </location>
</feature>
<gene>
    <name evidence="2" type="ORF">NLU13_3756</name>
</gene>
<dbReference type="SUPFAM" id="SSF57756">
    <property type="entry name" value="Retrovirus zinc finger-like domains"/>
    <property type="match status" value="1"/>
</dbReference>
<proteinExistence type="predicted"/>
<feature type="region of interest" description="Disordered" evidence="1">
    <location>
        <begin position="308"/>
        <end position="342"/>
    </location>
</feature>
<keyword evidence="3" id="KW-1185">Reference proteome</keyword>
<feature type="compositionally biased region" description="Polar residues" evidence="1">
    <location>
        <begin position="314"/>
        <end position="329"/>
    </location>
</feature>
<dbReference type="Proteomes" id="UP001175261">
    <property type="component" value="Unassembled WGS sequence"/>
</dbReference>
<organism evidence="2 3">
    <name type="scientific">Sarocladium strictum</name>
    <name type="common">Black bundle disease fungus</name>
    <name type="synonym">Acremonium strictum</name>
    <dbReference type="NCBI Taxonomy" id="5046"/>
    <lineage>
        <taxon>Eukaryota</taxon>
        <taxon>Fungi</taxon>
        <taxon>Dikarya</taxon>
        <taxon>Ascomycota</taxon>
        <taxon>Pezizomycotina</taxon>
        <taxon>Sordariomycetes</taxon>
        <taxon>Hypocreomycetidae</taxon>
        <taxon>Hypocreales</taxon>
        <taxon>Sarocladiaceae</taxon>
        <taxon>Sarocladium</taxon>
    </lineage>
</organism>
<dbReference type="EMBL" id="JAPDFR010000003">
    <property type="protein sequence ID" value="KAK0387510.1"/>
    <property type="molecule type" value="Genomic_DNA"/>
</dbReference>
<accession>A0AA39GHM5</accession>
<evidence type="ECO:0000256" key="1">
    <source>
        <dbReference type="SAM" id="MobiDB-lite"/>
    </source>
</evidence>
<dbReference type="GO" id="GO:0003676">
    <property type="term" value="F:nucleic acid binding"/>
    <property type="evidence" value="ECO:0007669"/>
    <property type="project" value="InterPro"/>
</dbReference>
<evidence type="ECO:0000313" key="3">
    <source>
        <dbReference type="Proteomes" id="UP001175261"/>
    </source>
</evidence>
<comment type="caution">
    <text evidence="2">The sequence shown here is derived from an EMBL/GenBank/DDBJ whole genome shotgun (WGS) entry which is preliminary data.</text>
</comment>
<dbReference type="GO" id="GO:0008270">
    <property type="term" value="F:zinc ion binding"/>
    <property type="evidence" value="ECO:0007669"/>
    <property type="project" value="InterPro"/>
</dbReference>
<feature type="region of interest" description="Disordered" evidence="1">
    <location>
        <begin position="49"/>
        <end position="126"/>
    </location>
</feature>
<dbReference type="AlphaFoldDB" id="A0AA39GHM5"/>